<evidence type="ECO:0000313" key="1">
    <source>
        <dbReference type="EMBL" id="PNV74327.1"/>
    </source>
</evidence>
<protein>
    <submittedName>
        <fullName evidence="1">Uncharacterized protein</fullName>
    </submittedName>
</protein>
<comment type="caution">
    <text evidence="1">The sequence shown here is derived from an EMBL/GenBank/DDBJ whole genome shotgun (WGS) entry which is preliminary data.</text>
</comment>
<sequence>MDLFLIIFRNFDLGEIFDLGFSYRKERGRINHSLRSLVVFLRTAALVRLSFLAISPAVKISRFDTRY</sequence>
<dbReference type="Proteomes" id="UP000094669">
    <property type="component" value="Unassembled WGS sequence"/>
</dbReference>
<proteinExistence type="predicted"/>
<dbReference type="EMBL" id="MCRM02000015">
    <property type="protein sequence ID" value="PNV74327.1"/>
    <property type="molecule type" value="Genomic_DNA"/>
</dbReference>
<name>A0ABX4YGZ2_9LEPT</name>
<evidence type="ECO:0000313" key="2">
    <source>
        <dbReference type="Proteomes" id="UP000094669"/>
    </source>
</evidence>
<gene>
    <name evidence="1" type="ORF">BES34_014165</name>
</gene>
<organism evidence="1 2">
    <name type="scientific">Leptospira inadai serovar Lyme</name>
    <dbReference type="NCBI Taxonomy" id="293084"/>
    <lineage>
        <taxon>Bacteria</taxon>
        <taxon>Pseudomonadati</taxon>
        <taxon>Spirochaetota</taxon>
        <taxon>Spirochaetia</taxon>
        <taxon>Leptospirales</taxon>
        <taxon>Leptospiraceae</taxon>
        <taxon>Leptospira</taxon>
    </lineage>
</organism>
<reference evidence="1" key="1">
    <citation type="submission" date="2018-01" db="EMBL/GenBank/DDBJ databases">
        <title>Genomic characterization of Leptospira inadai serogroup Lyme isolated from captured rat in Brazil and comparative analysis with human reference strain.</title>
        <authorList>
            <person name="Moreno L.Z."/>
            <person name="Loureiro A.P."/>
            <person name="Miraglia F."/>
            <person name="Kremer F.S."/>
            <person name="Eslabao M.R."/>
            <person name="Dellagostin O.A."/>
            <person name="Lilenbaum W."/>
            <person name="Moreno A.M."/>
        </authorList>
    </citation>
    <scope>NUCLEOTIDE SEQUENCE [LARGE SCALE GENOMIC DNA]</scope>
    <source>
        <strain evidence="1">M34/99</strain>
    </source>
</reference>
<keyword evidence="2" id="KW-1185">Reference proteome</keyword>
<accession>A0ABX4YGZ2</accession>